<evidence type="ECO:0000313" key="2">
    <source>
        <dbReference type="EMBL" id="CAG9763238.1"/>
    </source>
</evidence>
<reference evidence="2" key="1">
    <citation type="submission" date="2022-01" db="EMBL/GenBank/DDBJ databases">
        <authorList>
            <person name="King R."/>
        </authorList>
    </citation>
    <scope>NUCLEOTIDE SEQUENCE</scope>
</reference>
<accession>A0A9N9QL35</accession>
<evidence type="ECO:0000256" key="1">
    <source>
        <dbReference type="SAM" id="MobiDB-lite"/>
    </source>
</evidence>
<dbReference type="Proteomes" id="UP001152799">
    <property type="component" value="Chromosome 13"/>
</dbReference>
<gene>
    <name evidence="2" type="ORF">CEUTPL_LOCUS3907</name>
</gene>
<dbReference type="AlphaFoldDB" id="A0A9N9QL35"/>
<dbReference type="EMBL" id="OU892289">
    <property type="protein sequence ID" value="CAG9763238.1"/>
    <property type="molecule type" value="Genomic_DNA"/>
</dbReference>
<proteinExistence type="predicted"/>
<feature type="compositionally biased region" description="Polar residues" evidence="1">
    <location>
        <begin position="156"/>
        <end position="171"/>
    </location>
</feature>
<feature type="region of interest" description="Disordered" evidence="1">
    <location>
        <begin position="36"/>
        <end position="57"/>
    </location>
</feature>
<sequence>MCDKEVGTELFKSCFARSVAVNSQYNKVVAKNEEVAKKSTDDNNCEETRDNFTNNGLDLNRSLDSPVRYRKNNRSTIMDDSRRFSCGSIVYRRSSITSNPKRNEIPVENIYNQNKIDTLQWQLKETEKSRVMYKAVLKQIMTFLEKAHVSLEHLNTRNNSKTNDQSWTPSKKPSENNPEEIPPDKLSQEAFRLLRTAESLLNTQEPNLTCPEASDDVEFLAQLAKEFPSSQKPQRTTSFSVSPKLISPEHDSVKISKAFNRKLSLQLSEIKRRNAAESECFSLQPQVEKASTSPATASISSMEDESGFSSLNSFQEIGLPLVNSTAIEDVSARSVLLKSMLHNDSSELQESTLTSKYMKKYSDKTEDSSDVKLWQKPELNVEVGHKRWNSTPERKRDSQSLKVLWV</sequence>
<name>A0A9N9QL35_9CUCU</name>
<feature type="region of interest" description="Disordered" evidence="1">
    <location>
        <begin position="154"/>
        <end position="185"/>
    </location>
</feature>
<organism evidence="2 3">
    <name type="scientific">Ceutorhynchus assimilis</name>
    <name type="common">cabbage seed weevil</name>
    <dbReference type="NCBI Taxonomy" id="467358"/>
    <lineage>
        <taxon>Eukaryota</taxon>
        <taxon>Metazoa</taxon>
        <taxon>Ecdysozoa</taxon>
        <taxon>Arthropoda</taxon>
        <taxon>Hexapoda</taxon>
        <taxon>Insecta</taxon>
        <taxon>Pterygota</taxon>
        <taxon>Neoptera</taxon>
        <taxon>Endopterygota</taxon>
        <taxon>Coleoptera</taxon>
        <taxon>Polyphaga</taxon>
        <taxon>Cucujiformia</taxon>
        <taxon>Curculionidae</taxon>
        <taxon>Ceutorhynchinae</taxon>
        <taxon>Ceutorhynchus</taxon>
    </lineage>
</organism>
<keyword evidence="3" id="KW-1185">Reference proteome</keyword>
<evidence type="ECO:0000313" key="3">
    <source>
        <dbReference type="Proteomes" id="UP001152799"/>
    </source>
</evidence>
<dbReference type="OrthoDB" id="6600770at2759"/>
<feature type="compositionally biased region" description="Basic and acidic residues" evidence="1">
    <location>
        <begin position="36"/>
        <end position="50"/>
    </location>
</feature>
<protein>
    <submittedName>
        <fullName evidence="2">Uncharacterized protein</fullName>
    </submittedName>
</protein>